<evidence type="ECO:0000313" key="2">
    <source>
        <dbReference type="Proteomes" id="UP000594195"/>
    </source>
</evidence>
<name>A0A7M2Y6B5_9FLAO</name>
<dbReference type="InterPro" id="IPR023137">
    <property type="entry name" value="BrxA_sf"/>
</dbReference>
<proteinExistence type="predicted"/>
<dbReference type="EMBL" id="CP040442">
    <property type="protein sequence ID" value="QOW09787.1"/>
    <property type="molecule type" value="Genomic_DNA"/>
</dbReference>
<reference evidence="1 2" key="1">
    <citation type="submission" date="2019-05" db="EMBL/GenBank/DDBJ databases">
        <title>Chryseobacterium sp. isolated from King George Island, maritime Antarctica.</title>
        <authorList>
            <person name="Peng X."/>
        </authorList>
    </citation>
    <scope>NUCLEOTIDE SEQUENCE [LARGE SCALE GENOMIC DNA]</scope>
    <source>
        <strain evidence="1 2">7-3A</strain>
    </source>
</reference>
<evidence type="ECO:0000313" key="1">
    <source>
        <dbReference type="EMBL" id="QOW09787.1"/>
    </source>
</evidence>
<dbReference type="KEGG" id="kfa:Q73A0000_05100"/>
<accession>A0A7M2Y6B5</accession>
<dbReference type="Proteomes" id="UP000594195">
    <property type="component" value="Chromosome"/>
</dbReference>
<gene>
    <name evidence="1" type="ORF">Q73A0000_05100</name>
</gene>
<sequence>MTAIKYVYNANLAKGTGLINETLTLTEFYKEGDSKESFLNRCISHNILNKSTEHRTKDIINLVFYQRYWNVDYQVVKNLKDLREYGLSLEGLKSLFYVYTARANQVLFDFVLELGESNQNQKINNETSKSFLLRAISSLKAPAWSDSIIKRVSSYLISCLKDFDLIDREGTLKMNHPNQMVVNYLLHELHFMGLSDGAIVQNKVWKLFGLSENDIITEIEKISFKGTFIFQHSGEILRIGWKYHNMDEFIENEYR</sequence>
<keyword evidence="2" id="KW-1185">Reference proteome</keyword>
<dbReference type="RefSeq" id="WP_193813003.1">
    <property type="nucleotide sequence ID" value="NZ_CP040442.1"/>
</dbReference>
<organism evidence="1 2">
    <name type="scientific">Kaistella flava</name>
    <name type="common">ex Peng et al. 2021</name>
    <dbReference type="NCBI Taxonomy" id="2038776"/>
    <lineage>
        <taxon>Bacteria</taxon>
        <taxon>Pseudomonadati</taxon>
        <taxon>Bacteroidota</taxon>
        <taxon>Flavobacteriia</taxon>
        <taxon>Flavobacteriales</taxon>
        <taxon>Weeksellaceae</taxon>
        <taxon>Chryseobacterium group</taxon>
        <taxon>Kaistella</taxon>
    </lineage>
</organism>
<dbReference type="Gene3D" id="1.10.3540.10">
    <property type="entry name" value="uncharacterized protein from magnetospirillum magneticum domain"/>
    <property type="match status" value="1"/>
</dbReference>
<protein>
    <submittedName>
        <fullName evidence="1">DUF1819 family protein</fullName>
    </submittedName>
</protein>
<dbReference type="Pfam" id="PF08849">
    <property type="entry name" value="BrxA"/>
    <property type="match status" value="1"/>
</dbReference>
<dbReference type="AlphaFoldDB" id="A0A7M2Y6B5"/>
<dbReference type="InterPro" id="IPR014948">
    <property type="entry name" value="BrxA"/>
</dbReference>